<evidence type="ECO:0000256" key="3">
    <source>
        <dbReference type="ARBA" id="ARBA00022827"/>
    </source>
</evidence>
<dbReference type="InterPro" id="IPR036188">
    <property type="entry name" value="FAD/NAD-bd_sf"/>
</dbReference>
<gene>
    <name evidence="6" type="ORF">P168DRAFT_302460</name>
</gene>
<dbReference type="VEuPathDB" id="FungiDB:P168DRAFT_302460"/>
<proteinExistence type="inferred from homology"/>
<dbReference type="InterPro" id="IPR020946">
    <property type="entry name" value="Flavin_mOase-like"/>
</dbReference>
<dbReference type="Pfam" id="PF00743">
    <property type="entry name" value="FMO-like"/>
    <property type="match status" value="2"/>
</dbReference>
<evidence type="ECO:0000313" key="6">
    <source>
        <dbReference type="EMBL" id="PKY07557.1"/>
    </source>
</evidence>
<sequence>MPRYRTVAVIGTGPSGISALRALHDEQAFDTIRAFDRRDGPGGMWNYDPIPQPFPGPDPPSSTPRPSPPATLPGYTPPAPEDVTVRTALYPYLDSNVGADIMSFTHTPLPNVNSETSIQRYGPDNPTRPCTAITAYLKSLAQEFVDTPSLISFNTTVESVDKNPDTGKWTLTLRRPDPASQRDYWWQESFDAVVVASGHYHIPSVPAIPGLDSVAPSTLEHVKSFRSPDPYRDQKVIVVGGNYSAADLVIDLHDIVQHPLYVSRRGNTDIFPGVWHLPGVIITPPIARVEPSSPSSNSINVTFTDNTTLENITKIIFATGYTLSYPFLHPNPVTSHNHLTGFYQHIFQIGDPSLAIIGQVRGSLPLRVYEYQAVAVARYFANRNAVSLPSEEEQRAWEKERLRRTGASVLFHELGDGVGAYYEFCRALAGRPAVGTKGYELPRFGDDWVRVGLGVLRAKNEFWGVVARGGVGMDVLTSDLAGDEGPRNSRQAVQSYEYLVLSSPANGADSPSSGL</sequence>
<accession>A0A2I1DCF5</accession>
<organism evidence="6 7">
    <name type="scientific">Aspergillus campestris (strain IBT 28561)</name>
    <dbReference type="NCBI Taxonomy" id="1392248"/>
    <lineage>
        <taxon>Eukaryota</taxon>
        <taxon>Fungi</taxon>
        <taxon>Dikarya</taxon>
        <taxon>Ascomycota</taxon>
        <taxon>Pezizomycotina</taxon>
        <taxon>Eurotiomycetes</taxon>
        <taxon>Eurotiomycetidae</taxon>
        <taxon>Eurotiales</taxon>
        <taxon>Aspergillaceae</taxon>
        <taxon>Aspergillus</taxon>
        <taxon>Aspergillus subgen. Circumdati</taxon>
    </lineage>
</organism>
<feature type="compositionally biased region" description="Pro residues" evidence="5">
    <location>
        <begin position="50"/>
        <end position="80"/>
    </location>
</feature>
<dbReference type="SUPFAM" id="SSF51905">
    <property type="entry name" value="FAD/NAD(P)-binding domain"/>
    <property type="match status" value="2"/>
</dbReference>
<dbReference type="Proteomes" id="UP000234254">
    <property type="component" value="Unassembled WGS sequence"/>
</dbReference>
<dbReference type="EMBL" id="MSFM01000002">
    <property type="protein sequence ID" value="PKY07557.1"/>
    <property type="molecule type" value="Genomic_DNA"/>
</dbReference>
<dbReference type="GO" id="GO:0050661">
    <property type="term" value="F:NADP binding"/>
    <property type="evidence" value="ECO:0007669"/>
    <property type="project" value="InterPro"/>
</dbReference>
<reference evidence="6" key="1">
    <citation type="submission" date="2016-12" db="EMBL/GenBank/DDBJ databases">
        <title>The genomes of Aspergillus section Nigri reveals drivers in fungal speciation.</title>
        <authorList>
            <consortium name="DOE Joint Genome Institute"/>
            <person name="Vesth T.C."/>
            <person name="Nybo J."/>
            <person name="Theobald S."/>
            <person name="Brandl J."/>
            <person name="Frisvad J.C."/>
            <person name="Nielsen K.F."/>
            <person name="Lyhne E.K."/>
            <person name="Kogle M.E."/>
            <person name="Kuo A."/>
            <person name="Riley R."/>
            <person name="Clum A."/>
            <person name="Nolan M."/>
            <person name="Lipzen A."/>
            <person name="Salamov A."/>
            <person name="Henrissat B."/>
            <person name="Wiebenga A."/>
            <person name="De vries R.P."/>
            <person name="Grigoriev I.V."/>
            <person name="Mortensen U.H."/>
            <person name="Andersen M.R."/>
            <person name="Baker S.E."/>
        </authorList>
    </citation>
    <scope>NUCLEOTIDE SEQUENCE</scope>
    <source>
        <strain evidence="6">IBT 28561</strain>
    </source>
</reference>
<dbReference type="RefSeq" id="XP_024696151.1">
    <property type="nucleotide sequence ID" value="XM_024838659.1"/>
</dbReference>
<keyword evidence="6" id="KW-0503">Monooxygenase</keyword>
<dbReference type="OrthoDB" id="66881at2759"/>
<name>A0A2I1DCF5_ASPC2</name>
<dbReference type="GeneID" id="36546183"/>
<comment type="caution">
    <text evidence="6">The sequence shown here is derived from an EMBL/GenBank/DDBJ whole genome shotgun (WGS) entry which is preliminary data.</text>
</comment>
<evidence type="ECO:0000313" key="7">
    <source>
        <dbReference type="Proteomes" id="UP000234254"/>
    </source>
</evidence>
<evidence type="ECO:0000256" key="1">
    <source>
        <dbReference type="ARBA" id="ARBA00009183"/>
    </source>
</evidence>
<dbReference type="AlphaFoldDB" id="A0A2I1DCF5"/>
<comment type="similarity">
    <text evidence="1">Belongs to the FMO family.</text>
</comment>
<keyword evidence="3" id="KW-0274">FAD</keyword>
<evidence type="ECO:0000256" key="4">
    <source>
        <dbReference type="ARBA" id="ARBA00023002"/>
    </source>
</evidence>
<evidence type="ECO:0000256" key="5">
    <source>
        <dbReference type="SAM" id="MobiDB-lite"/>
    </source>
</evidence>
<dbReference type="PANTHER" id="PTHR23023">
    <property type="entry name" value="DIMETHYLANILINE MONOOXYGENASE"/>
    <property type="match status" value="1"/>
</dbReference>
<dbReference type="GO" id="GO:0050660">
    <property type="term" value="F:flavin adenine dinucleotide binding"/>
    <property type="evidence" value="ECO:0007669"/>
    <property type="project" value="InterPro"/>
</dbReference>
<keyword evidence="7" id="KW-1185">Reference proteome</keyword>
<evidence type="ECO:0000256" key="2">
    <source>
        <dbReference type="ARBA" id="ARBA00022630"/>
    </source>
</evidence>
<dbReference type="InterPro" id="IPR050346">
    <property type="entry name" value="FMO-like"/>
</dbReference>
<dbReference type="GO" id="GO:0004499">
    <property type="term" value="F:N,N-dimethylaniline monooxygenase activity"/>
    <property type="evidence" value="ECO:0007669"/>
    <property type="project" value="InterPro"/>
</dbReference>
<protein>
    <submittedName>
        <fullName evidence="6">Dimethylaniline monooxygenase</fullName>
    </submittedName>
</protein>
<keyword evidence="2" id="KW-0285">Flavoprotein</keyword>
<keyword evidence="4" id="KW-0560">Oxidoreductase</keyword>
<feature type="region of interest" description="Disordered" evidence="5">
    <location>
        <begin position="36"/>
        <end position="81"/>
    </location>
</feature>
<dbReference type="Gene3D" id="3.50.50.60">
    <property type="entry name" value="FAD/NAD(P)-binding domain"/>
    <property type="match status" value="2"/>
</dbReference>